<organism evidence="1 2">
    <name type="scientific">Candidatus Schekmanbacteria bacterium RBG_16_38_10</name>
    <dbReference type="NCBI Taxonomy" id="1817879"/>
    <lineage>
        <taxon>Bacteria</taxon>
        <taxon>Candidatus Schekmaniibacteriota</taxon>
    </lineage>
</organism>
<evidence type="ECO:0000313" key="2">
    <source>
        <dbReference type="Proteomes" id="UP000178797"/>
    </source>
</evidence>
<comment type="caution">
    <text evidence="1">The sequence shown here is derived from an EMBL/GenBank/DDBJ whole genome shotgun (WGS) entry which is preliminary data.</text>
</comment>
<dbReference type="AlphaFoldDB" id="A0A1F7S239"/>
<gene>
    <name evidence="1" type="ORF">A2W05_11505</name>
</gene>
<dbReference type="EMBL" id="MGDE01000013">
    <property type="protein sequence ID" value="OGL47781.1"/>
    <property type="molecule type" value="Genomic_DNA"/>
</dbReference>
<protein>
    <submittedName>
        <fullName evidence="1">Uncharacterized protein</fullName>
    </submittedName>
</protein>
<reference evidence="1 2" key="1">
    <citation type="journal article" date="2016" name="Nat. Commun.">
        <title>Thousands of microbial genomes shed light on interconnected biogeochemical processes in an aquifer system.</title>
        <authorList>
            <person name="Anantharaman K."/>
            <person name="Brown C.T."/>
            <person name="Hug L.A."/>
            <person name="Sharon I."/>
            <person name="Castelle C.J."/>
            <person name="Probst A.J."/>
            <person name="Thomas B.C."/>
            <person name="Singh A."/>
            <person name="Wilkins M.J."/>
            <person name="Karaoz U."/>
            <person name="Brodie E.L."/>
            <person name="Williams K.H."/>
            <person name="Hubbard S.S."/>
            <person name="Banfield J.F."/>
        </authorList>
    </citation>
    <scope>NUCLEOTIDE SEQUENCE [LARGE SCALE GENOMIC DNA]</scope>
</reference>
<proteinExistence type="predicted"/>
<dbReference type="Proteomes" id="UP000178797">
    <property type="component" value="Unassembled WGS sequence"/>
</dbReference>
<name>A0A1F7S239_9BACT</name>
<evidence type="ECO:0000313" key="1">
    <source>
        <dbReference type="EMBL" id="OGL47781.1"/>
    </source>
</evidence>
<accession>A0A1F7S239</accession>
<sequence length="131" mass="15566">MIYISQLPYIIRKLLIVPYSDNLKPMNLNQICKWITEICEEEPKRFADFFVQDVYDFLEVEQIDKAKLEISLRNKCGAKFASLKKCTSKKEVKHWLHKVTSYVIIKSDNKILIDDYFYGGTIRKERAYFSL</sequence>